<keyword evidence="1" id="KW-0472">Membrane</keyword>
<dbReference type="AlphaFoldDB" id="A0A0X3PPI9"/>
<protein>
    <submittedName>
        <fullName evidence="2">Uncharacterized protein</fullName>
    </submittedName>
</protein>
<name>A0A0X3PPI9_SCHSO</name>
<sequence length="162" mass="18479">VMDSSETWRRRWIIGKDALYGRRLNRTWEYEPHCSLKLGGLTGNFRKGKKTCFYANTNSNLKPNRLLNVNPSPTPNLNPTVDTIIILTLHLLMLLTPTLTLPANLNLTPNLALALTIILNIIFLEFSAKSHVLWVVLLSFPVYYSYRPLLSAQVVHYLICVD</sequence>
<organism evidence="2">
    <name type="scientific">Schistocephalus solidus</name>
    <name type="common">Tapeworm</name>
    <dbReference type="NCBI Taxonomy" id="70667"/>
    <lineage>
        <taxon>Eukaryota</taxon>
        <taxon>Metazoa</taxon>
        <taxon>Spiralia</taxon>
        <taxon>Lophotrochozoa</taxon>
        <taxon>Platyhelminthes</taxon>
        <taxon>Cestoda</taxon>
        <taxon>Eucestoda</taxon>
        <taxon>Diphyllobothriidea</taxon>
        <taxon>Diphyllobothriidae</taxon>
        <taxon>Schistocephalus</taxon>
    </lineage>
</organism>
<dbReference type="EMBL" id="GEEE01014099">
    <property type="protein sequence ID" value="JAP49126.1"/>
    <property type="molecule type" value="Transcribed_RNA"/>
</dbReference>
<accession>A0A0X3PPI9</accession>
<keyword evidence="1" id="KW-0812">Transmembrane</keyword>
<keyword evidence="1" id="KW-1133">Transmembrane helix</keyword>
<gene>
    <name evidence="2" type="ORF">TR141117</name>
</gene>
<evidence type="ECO:0000313" key="2">
    <source>
        <dbReference type="EMBL" id="JAP49126.1"/>
    </source>
</evidence>
<evidence type="ECO:0000256" key="1">
    <source>
        <dbReference type="SAM" id="Phobius"/>
    </source>
</evidence>
<feature type="transmembrane region" description="Helical" evidence="1">
    <location>
        <begin position="77"/>
        <end position="95"/>
    </location>
</feature>
<proteinExistence type="predicted"/>
<feature type="non-terminal residue" evidence="2">
    <location>
        <position position="1"/>
    </location>
</feature>
<reference evidence="2" key="1">
    <citation type="submission" date="2016-01" db="EMBL/GenBank/DDBJ databases">
        <title>Reference transcriptome for the parasite Schistocephalus solidus: insights into the molecular evolution of parasitism.</title>
        <authorList>
            <person name="Hebert F.O."/>
            <person name="Grambauer S."/>
            <person name="Barber I."/>
            <person name="Landry C.R."/>
            <person name="Aubin-Horth N."/>
        </authorList>
    </citation>
    <scope>NUCLEOTIDE SEQUENCE</scope>
</reference>